<keyword evidence="1" id="KW-0694">RNA-binding</keyword>
<gene>
    <name evidence="3" type="ORF">WMO14_01075</name>
</gene>
<dbReference type="Gene3D" id="3.30.70.330">
    <property type="match status" value="1"/>
</dbReference>
<protein>
    <submittedName>
        <fullName evidence="3">YlmH/Sll1252 family protein</fullName>
    </submittedName>
</protein>
<comment type="caution">
    <text evidence="3">The sequence shown here is derived from an EMBL/GenBank/DDBJ whole genome shotgun (WGS) entry which is preliminary data.</text>
</comment>
<dbReference type="Proteomes" id="UP001442364">
    <property type="component" value="Unassembled WGS sequence"/>
</dbReference>
<evidence type="ECO:0000256" key="1">
    <source>
        <dbReference type="PROSITE-ProRule" id="PRU00182"/>
    </source>
</evidence>
<reference evidence="3 4" key="1">
    <citation type="submission" date="2024-03" db="EMBL/GenBank/DDBJ databases">
        <title>Human intestinal bacterial collection.</title>
        <authorList>
            <person name="Pauvert C."/>
            <person name="Hitch T.C.A."/>
            <person name="Clavel T."/>
        </authorList>
    </citation>
    <scope>NUCLEOTIDE SEQUENCE [LARGE SCALE GENOMIC DNA]</scope>
    <source>
        <strain evidence="3 4">CLA-AA-H255</strain>
    </source>
</reference>
<evidence type="ECO:0000259" key="2">
    <source>
        <dbReference type="Pfam" id="PF17774"/>
    </source>
</evidence>
<dbReference type="SUPFAM" id="SSF55174">
    <property type="entry name" value="Alpha-L RNA-binding motif"/>
    <property type="match status" value="1"/>
</dbReference>
<dbReference type="Gene3D" id="3.30.1370.160">
    <property type="match status" value="1"/>
</dbReference>
<sequence length="251" mass="28714">MNEEQLLKRKIIDTANQAFNHNIYTYTNFLSINELSSVNKMSNELSFIPYDEWGGNPVCERKIIRFGSEELYGYDAGYPISTIRISPLSVKFAEQLNHRDYLGAIMNLGIERELVGDIIIKVPDAYVYCLSHIADYICDNLDSIKHTHIRCTICTDEIEAIKPELEEIRIIAASKRIDAVVASLTRLSRSNSNELFTSKKIFLNGICTENKSQNLKKDDVLVIRGHGKYIFIGDEAETRKGRSYLTLMQYK</sequence>
<dbReference type="Pfam" id="PF17774">
    <property type="entry name" value="YlmH_RBD"/>
    <property type="match status" value="1"/>
</dbReference>
<evidence type="ECO:0000313" key="3">
    <source>
        <dbReference type="EMBL" id="MEQ2378478.1"/>
    </source>
</evidence>
<dbReference type="RefSeq" id="WP_022502002.1">
    <property type="nucleotide sequence ID" value="NZ_DAWCMB010000081.1"/>
</dbReference>
<organism evidence="3 4">
    <name type="scientific">[Lactobacillus] rogosae</name>
    <dbReference type="NCBI Taxonomy" id="706562"/>
    <lineage>
        <taxon>Bacteria</taxon>
        <taxon>Bacillati</taxon>
        <taxon>Bacillota</taxon>
        <taxon>Clostridia</taxon>
        <taxon>Lachnospirales</taxon>
        <taxon>Lachnospiraceae</taxon>
        <taxon>Lachnospira</taxon>
    </lineage>
</organism>
<evidence type="ECO:0000313" key="4">
    <source>
        <dbReference type="Proteomes" id="UP001442364"/>
    </source>
</evidence>
<keyword evidence="4" id="KW-1185">Reference proteome</keyword>
<accession>A0ABV1BRT8</accession>
<dbReference type="InterPro" id="IPR040591">
    <property type="entry name" value="RqcP2_RBD"/>
</dbReference>
<dbReference type="CDD" id="cd00165">
    <property type="entry name" value="S4"/>
    <property type="match status" value="1"/>
</dbReference>
<dbReference type="PROSITE" id="PS50889">
    <property type="entry name" value="S4"/>
    <property type="match status" value="1"/>
</dbReference>
<dbReference type="EMBL" id="JBBMER010000001">
    <property type="protein sequence ID" value="MEQ2378478.1"/>
    <property type="molecule type" value="Genomic_DNA"/>
</dbReference>
<dbReference type="InterPro" id="IPR012677">
    <property type="entry name" value="Nucleotide-bd_a/b_plait_sf"/>
</dbReference>
<proteinExistence type="predicted"/>
<feature type="domain" description="Ribosome-associated protein quality control protein P2 RNA-binding" evidence="2">
    <location>
        <begin position="88"/>
        <end position="151"/>
    </location>
</feature>
<name>A0ABV1BRT8_9FIRM</name>